<dbReference type="EMBL" id="FWXV01000022">
    <property type="protein sequence ID" value="SMD27299.1"/>
    <property type="molecule type" value="Genomic_DNA"/>
</dbReference>
<dbReference type="OrthoDB" id="9808187at2"/>
<dbReference type="InterPro" id="IPR002347">
    <property type="entry name" value="SDR_fam"/>
</dbReference>
<evidence type="ECO:0008006" key="6">
    <source>
        <dbReference type="Google" id="ProtNLM"/>
    </source>
</evidence>
<dbReference type="Gene3D" id="3.40.50.720">
    <property type="entry name" value="NAD(P)-binding Rossmann-like Domain"/>
    <property type="match status" value="1"/>
</dbReference>
<dbReference type="PRINTS" id="PR00080">
    <property type="entry name" value="SDRFAMILY"/>
</dbReference>
<dbReference type="GO" id="GO:0016491">
    <property type="term" value="F:oxidoreductase activity"/>
    <property type="evidence" value="ECO:0007669"/>
    <property type="project" value="UniProtKB-KW"/>
</dbReference>
<comment type="similarity">
    <text evidence="1 3">Belongs to the short-chain dehydrogenases/reductases (SDR) family.</text>
</comment>
<evidence type="ECO:0000313" key="5">
    <source>
        <dbReference type="Proteomes" id="UP000192674"/>
    </source>
</evidence>
<dbReference type="PROSITE" id="PS00061">
    <property type="entry name" value="ADH_SHORT"/>
    <property type="match status" value="1"/>
</dbReference>
<evidence type="ECO:0000256" key="2">
    <source>
        <dbReference type="ARBA" id="ARBA00023002"/>
    </source>
</evidence>
<dbReference type="InterPro" id="IPR051687">
    <property type="entry name" value="Peroxisomal_Beta-Oxidation"/>
</dbReference>
<sequence>MGIVVDTLSFAGRVVVVTGAGRGIGRAHALLLASRGASVVVADLGAHVDGSGVDGDDPAADVVAEIRAAGGQAVGSRADVSAEHGAAKIIGTAIDTFGRLDAVVNNAGIVHTGHFDEIDIEEYQRNLDVHFFGSLYLCRAAWPHLIASGSGRVVNTISAAMLGNPLMAHYGSSKGAVFALTRNLAIEGAEHGILVNALAPGAGTRMAENSADSLSQEVLAYLRTQLLPEHVAPVAAYLTHPACKVTGEVFNAAGGAVSRMAVVNTAGIHDPALTIETVAERFDEVMALTPEAQPAVVAVPEPHTT</sequence>
<dbReference type="Proteomes" id="UP000192674">
    <property type="component" value="Unassembled WGS sequence"/>
</dbReference>
<name>A0A1W2FZA3_KIBAR</name>
<gene>
    <name evidence="4" type="ORF">SAMN05661093_10902</name>
</gene>
<reference evidence="4 5" key="1">
    <citation type="submission" date="2017-04" db="EMBL/GenBank/DDBJ databases">
        <authorList>
            <person name="Afonso C.L."/>
            <person name="Miller P.J."/>
            <person name="Scott M.A."/>
            <person name="Spackman E."/>
            <person name="Goraichik I."/>
            <person name="Dimitrov K.M."/>
            <person name="Suarez D.L."/>
            <person name="Swayne D.E."/>
        </authorList>
    </citation>
    <scope>NUCLEOTIDE SEQUENCE [LARGE SCALE GENOMIC DNA]</scope>
    <source>
        <strain evidence="4 5">DSM 43828</strain>
    </source>
</reference>
<dbReference type="InterPro" id="IPR036291">
    <property type="entry name" value="NAD(P)-bd_dom_sf"/>
</dbReference>
<keyword evidence="5" id="KW-1185">Reference proteome</keyword>
<organism evidence="4 5">
    <name type="scientific">Kibdelosporangium aridum</name>
    <dbReference type="NCBI Taxonomy" id="2030"/>
    <lineage>
        <taxon>Bacteria</taxon>
        <taxon>Bacillati</taxon>
        <taxon>Actinomycetota</taxon>
        <taxon>Actinomycetes</taxon>
        <taxon>Pseudonocardiales</taxon>
        <taxon>Pseudonocardiaceae</taxon>
        <taxon>Kibdelosporangium</taxon>
    </lineage>
</organism>
<dbReference type="SUPFAM" id="SSF51735">
    <property type="entry name" value="NAD(P)-binding Rossmann-fold domains"/>
    <property type="match status" value="1"/>
</dbReference>
<keyword evidence="2" id="KW-0560">Oxidoreductase</keyword>
<dbReference type="PANTHER" id="PTHR45024:SF2">
    <property type="entry name" value="SCP2 DOMAIN-CONTAINING PROTEIN"/>
    <property type="match status" value="1"/>
</dbReference>
<dbReference type="FunFam" id="3.40.50.720:FF:000084">
    <property type="entry name" value="Short-chain dehydrogenase reductase"/>
    <property type="match status" value="1"/>
</dbReference>
<evidence type="ECO:0000313" key="4">
    <source>
        <dbReference type="EMBL" id="SMD27299.1"/>
    </source>
</evidence>
<accession>A0A1W2FZA3</accession>
<dbReference type="PRINTS" id="PR00081">
    <property type="entry name" value="GDHRDH"/>
</dbReference>
<protein>
    <recommendedName>
        <fullName evidence="6">NAD(P)-dependent dehydrogenase, short-chain alcohol dehydrogenase family</fullName>
    </recommendedName>
</protein>
<evidence type="ECO:0000256" key="1">
    <source>
        <dbReference type="ARBA" id="ARBA00006484"/>
    </source>
</evidence>
<dbReference type="AlphaFoldDB" id="A0A1W2FZA3"/>
<dbReference type="PANTHER" id="PTHR45024">
    <property type="entry name" value="DEHYDROGENASES, SHORT CHAIN"/>
    <property type="match status" value="1"/>
</dbReference>
<evidence type="ECO:0000256" key="3">
    <source>
        <dbReference type="RuleBase" id="RU000363"/>
    </source>
</evidence>
<dbReference type="Pfam" id="PF00106">
    <property type="entry name" value="adh_short"/>
    <property type="match status" value="1"/>
</dbReference>
<dbReference type="InterPro" id="IPR020904">
    <property type="entry name" value="Sc_DH/Rdtase_CS"/>
</dbReference>
<proteinExistence type="inferred from homology"/>